<evidence type="ECO:0000313" key="1">
    <source>
        <dbReference type="EMBL" id="KAJ9076677.1"/>
    </source>
</evidence>
<dbReference type="Proteomes" id="UP001165960">
    <property type="component" value="Unassembled WGS sequence"/>
</dbReference>
<gene>
    <name evidence="1" type="ORF">DSO57_1023878</name>
</gene>
<evidence type="ECO:0000313" key="2">
    <source>
        <dbReference type="Proteomes" id="UP001165960"/>
    </source>
</evidence>
<sequence>MESTGLTQAFWKVLQYTLEPKTFLVTFLPHPKSPCGKLHQSNGSYLVWKDIPNLLAPVSVKVGENSSHTSHVPGFGKLMHLCHDEVCDGRVVEVPYYGDQISYDCPTNIMLPNWFTHCVSVLQQLPVIS</sequence>
<dbReference type="EMBL" id="QTSX02002256">
    <property type="protein sequence ID" value="KAJ9076677.1"/>
    <property type="molecule type" value="Genomic_DNA"/>
</dbReference>
<comment type="caution">
    <text evidence="1">The sequence shown here is derived from an EMBL/GenBank/DDBJ whole genome shotgun (WGS) entry which is preliminary data.</text>
</comment>
<protein>
    <submittedName>
        <fullName evidence="1">Uncharacterized protein</fullName>
    </submittedName>
</protein>
<organism evidence="1 2">
    <name type="scientific">Entomophthora muscae</name>
    <dbReference type="NCBI Taxonomy" id="34485"/>
    <lineage>
        <taxon>Eukaryota</taxon>
        <taxon>Fungi</taxon>
        <taxon>Fungi incertae sedis</taxon>
        <taxon>Zoopagomycota</taxon>
        <taxon>Entomophthoromycotina</taxon>
        <taxon>Entomophthoromycetes</taxon>
        <taxon>Entomophthorales</taxon>
        <taxon>Entomophthoraceae</taxon>
        <taxon>Entomophthora</taxon>
    </lineage>
</organism>
<reference evidence="1" key="1">
    <citation type="submission" date="2022-04" db="EMBL/GenBank/DDBJ databases">
        <title>Genome of the entomopathogenic fungus Entomophthora muscae.</title>
        <authorList>
            <person name="Elya C."/>
            <person name="Lovett B.R."/>
            <person name="Lee E."/>
            <person name="Macias A.M."/>
            <person name="Hajek A.E."/>
            <person name="De Bivort B.L."/>
            <person name="Kasson M.T."/>
            <person name="De Fine Licht H.H."/>
            <person name="Stajich J.E."/>
        </authorList>
    </citation>
    <scope>NUCLEOTIDE SEQUENCE</scope>
    <source>
        <strain evidence="1">Berkeley</strain>
    </source>
</reference>
<proteinExistence type="predicted"/>
<name>A0ACC2TQ92_9FUNG</name>
<keyword evidence="2" id="KW-1185">Reference proteome</keyword>
<accession>A0ACC2TQ92</accession>